<dbReference type="InterPro" id="IPR001680">
    <property type="entry name" value="WD40_rpt"/>
</dbReference>
<dbReference type="GO" id="GO:0045159">
    <property type="term" value="F:myosin II binding"/>
    <property type="evidence" value="ECO:0007669"/>
    <property type="project" value="TreeGrafter"/>
</dbReference>
<keyword evidence="4" id="KW-1185">Reference proteome</keyword>
<evidence type="ECO:0000256" key="1">
    <source>
        <dbReference type="ARBA" id="ARBA00008070"/>
    </source>
</evidence>
<dbReference type="PANTHER" id="PTHR10241:SF27">
    <property type="entry name" value="TRANSDUCIN_WD40 REPEAT-LIKE SUPERFAMILY PROTEIN"/>
    <property type="match status" value="1"/>
</dbReference>
<dbReference type="GO" id="GO:0005886">
    <property type="term" value="C:plasma membrane"/>
    <property type="evidence" value="ECO:0007669"/>
    <property type="project" value="TreeGrafter"/>
</dbReference>
<name>A0A328DLA0_9ASTE</name>
<evidence type="ECO:0008006" key="5">
    <source>
        <dbReference type="Google" id="ProtNLM"/>
    </source>
</evidence>
<dbReference type="InterPro" id="IPR015943">
    <property type="entry name" value="WD40/YVTN_repeat-like_dom_sf"/>
</dbReference>
<dbReference type="PANTHER" id="PTHR10241">
    <property type="entry name" value="LETHAL 2 GIANT LARVAE PROTEIN"/>
    <property type="match status" value="1"/>
</dbReference>
<dbReference type="CDD" id="cd15873">
    <property type="entry name" value="R-SNARE_STXBP5_6"/>
    <property type="match status" value="1"/>
</dbReference>
<dbReference type="GO" id="GO:0019905">
    <property type="term" value="F:syntaxin binding"/>
    <property type="evidence" value="ECO:0007669"/>
    <property type="project" value="TreeGrafter"/>
</dbReference>
<dbReference type="InterPro" id="IPR036322">
    <property type="entry name" value="WD40_repeat_dom_sf"/>
</dbReference>
<dbReference type="GO" id="GO:0006887">
    <property type="term" value="P:exocytosis"/>
    <property type="evidence" value="ECO:0007669"/>
    <property type="project" value="UniProtKB-KW"/>
</dbReference>
<gene>
    <name evidence="3" type="ORF">DM860_004744</name>
</gene>
<dbReference type="SMART" id="SM00320">
    <property type="entry name" value="WD40"/>
    <property type="match status" value="6"/>
</dbReference>
<dbReference type="GO" id="GO:0005096">
    <property type="term" value="F:GTPase activator activity"/>
    <property type="evidence" value="ECO:0007669"/>
    <property type="project" value="TreeGrafter"/>
</dbReference>
<keyword evidence="2" id="KW-0268">Exocytosis</keyword>
<dbReference type="SUPFAM" id="SSF50978">
    <property type="entry name" value="WD40 repeat-like"/>
    <property type="match status" value="2"/>
</dbReference>
<accession>A0A328DLA0</accession>
<reference evidence="3 4" key="1">
    <citation type="submission" date="2018-06" db="EMBL/GenBank/DDBJ databases">
        <title>The Genome of Cuscuta australis (Dodder) Provides Insight into the Evolution of Plant Parasitism.</title>
        <authorList>
            <person name="Liu H."/>
        </authorList>
    </citation>
    <scope>NUCLEOTIDE SEQUENCE [LARGE SCALE GENOMIC DNA]</scope>
    <source>
        <strain evidence="4">cv. Yunnan</strain>
        <tissue evidence="3">Vines</tissue>
    </source>
</reference>
<sequence>MFVKKLVEKASFNHHKKPVGKSDGIKPEDVNPHLVYHYGVPQGALLLAHDSIQNILAISTKDGRIKVFGKDGAQALLESPHMLPSKFLQFMENQGFLIKLNADNHIEVWDVEQKSLSIVHDLERDITALTIIQHTPYIYVGDSLGCVWVFKLEKQPCHVEKMKYHIPFSASHGNSNDAGDNAVIEILPQPTAESKRVLIIYRDGFIVLWALQESKTIFTIGGTSLQFASHEVKKATAACWACPNGTKLVVGYSNGDISVWSIPAASNFKSEQDFSKESPFSFPSAPDCKLNIGYKLDKIPIAKLRWTYADGKASRLYVMGLSDNLTVNLSQVVLLNEHWESRTSKLGLHLPEPCTDMELISSSKAPSKQKYDTFLLLGKSGVVYAYDDSLLERYLLQCENRSLPSLPKEILVKFPFVDSNITVAKIITDNPFMLWSGNEDYNSLAKDIFPLFPFEGRQKDGAISNSARCVEFSKAKNLYITGHRNGAISFWDVSCPLLVPIVSLTQQNEDNFSLSGVPVTALSLVFDLHILISGDQSGMIRIYKFKTEVFAPDNSFLPFQGLKKGGNQIIRSLKLVKINGAVLSITVSANSKSFCVGSDQGYVSHFDLESLSLLYEKQIASELCTGIISSQFDVCSLHGFEKNVLVLATRDSSVLALDGETGNVLSHGTVRPKKPSRALFMQIIGSSSSMSDSMYSNASRVPLVLLCSEKAVYVYSLVHAVQGIKKVHYKKKFHSSSCCWASTFDVPQSGLILLFSNGKVEIRSLPELSLLKETSIRGLRVPTPKANSISDTCICSSNSGELILVDRDQEMFFISVSVLKDSYRFLEQASQVYHRDISVEQGPVSAPIIPKEKKKGIFGSVIKGNKAKNLSEQAAEDPQESIEEFSVTFSLSNFPLDTENEEKLSMNEEDDNLGIDDIDIEDPVVKPKGNPMVAALNKQNLANSFEAFRGKFKHMKVKNDRVQVTEAPPPPQDDKADTVDQIKKKYGYTSEHSVAETAKSKLGENLRKLQGISLRTTEMQETARSFSTMAKEVLRYAGNDKGSSYDH</sequence>
<evidence type="ECO:0000256" key="2">
    <source>
        <dbReference type="ARBA" id="ARBA00022483"/>
    </source>
</evidence>
<evidence type="ECO:0000313" key="3">
    <source>
        <dbReference type="EMBL" id="RAL46465.1"/>
    </source>
</evidence>
<comment type="similarity">
    <text evidence="1">Belongs to the WD repeat L(2)GL family.</text>
</comment>
<dbReference type="Proteomes" id="UP000249390">
    <property type="component" value="Unassembled WGS sequence"/>
</dbReference>
<comment type="caution">
    <text evidence="3">The sequence shown here is derived from an EMBL/GenBank/DDBJ whole genome shotgun (WGS) entry which is preliminary data.</text>
</comment>
<dbReference type="GO" id="GO:0006893">
    <property type="term" value="P:Golgi to plasma membrane transport"/>
    <property type="evidence" value="ECO:0007669"/>
    <property type="project" value="TreeGrafter"/>
</dbReference>
<organism evidence="3 4">
    <name type="scientific">Cuscuta australis</name>
    <dbReference type="NCBI Taxonomy" id="267555"/>
    <lineage>
        <taxon>Eukaryota</taxon>
        <taxon>Viridiplantae</taxon>
        <taxon>Streptophyta</taxon>
        <taxon>Embryophyta</taxon>
        <taxon>Tracheophyta</taxon>
        <taxon>Spermatophyta</taxon>
        <taxon>Magnoliopsida</taxon>
        <taxon>eudicotyledons</taxon>
        <taxon>Gunneridae</taxon>
        <taxon>Pentapetalae</taxon>
        <taxon>asterids</taxon>
        <taxon>lamiids</taxon>
        <taxon>Solanales</taxon>
        <taxon>Convolvulaceae</taxon>
        <taxon>Cuscuteae</taxon>
        <taxon>Cuscuta</taxon>
        <taxon>Cuscuta subgen. Grammica</taxon>
        <taxon>Cuscuta sect. Cleistogrammica</taxon>
    </lineage>
</organism>
<dbReference type="Gene3D" id="2.130.10.10">
    <property type="entry name" value="YVTN repeat-like/Quinoprotein amine dehydrogenase"/>
    <property type="match status" value="2"/>
</dbReference>
<dbReference type="GO" id="GO:0005737">
    <property type="term" value="C:cytoplasm"/>
    <property type="evidence" value="ECO:0007669"/>
    <property type="project" value="TreeGrafter"/>
</dbReference>
<protein>
    <recommendedName>
        <fullName evidence="5">Lethal giant larvae (Lgl)-like C-terminal domain-containing protein</fullName>
    </recommendedName>
</protein>
<evidence type="ECO:0000313" key="4">
    <source>
        <dbReference type="Proteomes" id="UP000249390"/>
    </source>
</evidence>
<proteinExistence type="inferred from homology"/>
<dbReference type="AlphaFoldDB" id="A0A328DLA0"/>
<dbReference type="EMBL" id="NQVE01000122">
    <property type="protein sequence ID" value="RAL46465.1"/>
    <property type="molecule type" value="Genomic_DNA"/>
</dbReference>